<dbReference type="InterPro" id="IPR006564">
    <property type="entry name" value="Znf_PMZ"/>
</dbReference>
<keyword evidence="6" id="KW-1185">Reference proteome</keyword>
<dbReference type="PANTHER" id="PTHR43391">
    <property type="entry name" value="RETINOL DEHYDROGENASE-RELATED"/>
    <property type="match status" value="1"/>
</dbReference>
<reference evidence="5 6" key="1">
    <citation type="journal article" date="2017" name="Genome Biol.">
        <title>New reference genome sequences of hot pepper reveal the massive evolution of plant disease-resistance genes by retroduplication.</title>
        <authorList>
            <person name="Kim S."/>
            <person name="Park J."/>
            <person name="Yeom S.I."/>
            <person name="Kim Y.M."/>
            <person name="Seo E."/>
            <person name="Kim K.T."/>
            <person name="Kim M.S."/>
            <person name="Lee J.M."/>
            <person name="Cheong K."/>
            <person name="Shin H.S."/>
            <person name="Kim S.B."/>
            <person name="Han K."/>
            <person name="Lee J."/>
            <person name="Park M."/>
            <person name="Lee H.A."/>
            <person name="Lee H.Y."/>
            <person name="Lee Y."/>
            <person name="Oh S."/>
            <person name="Lee J.H."/>
            <person name="Choi E."/>
            <person name="Choi E."/>
            <person name="Lee S.E."/>
            <person name="Jeon J."/>
            <person name="Kim H."/>
            <person name="Choi G."/>
            <person name="Song H."/>
            <person name="Lee J."/>
            <person name="Lee S.C."/>
            <person name="Kwon J.K."/>
            <person name="Lee H.Y."/>
            <person name="Koo N."/>
            <person name="Hong Y."/>
            <person name="Kim R.W."/>
            <person name="Kang W.H."/>
            <person name="Huh J.H."/>
            <person name="Kang B.C."/>
            <person name="Yang T.J."/>
            <person name="Lee Y.H."/>
            <person name="Bennetzen J.L."/>
            <person name="Choi D."/>
        </authorList>
    </citation>
    <scope>NUCLEOTIDE SEQUENCE [LARGE SCALE GENOMIC DNA]</scope>
    <source>
        <strain evidence="6">cv. PBC81</strain>
    </source>
</reference>
<sequence>MDHSFTTSFHSELAYRGYAHMRKDTENHIFPIAFCVVDNENDAYWAFFIQKLKSIIEDEIDLCLSYDRDRHACVDGKENMFVSCTEKILMDSKSVSDSLYVSNPNRVLNQHTVFGNGIIAKVNLLERSCSFWKFDLVKISCEHAMAVLRAKYNDGEGYVDHNAGMASISLFEETEEITNVRSIMGKKYRTECRILEIAGHKLLGFSVHDEASKAALVLFFEALRIEFGRDIKITFVTPGYVESEMTQGKFIDKTGKVDVNPQMRDGQVGITSVVKVEECAEAIVNGASRRERHVTVPAWFRVTCLWKVFCPDVVEWVLRLFSLTGSGTSPEDALSKKILDYTGVKKFLYPENIRELELKTK</sequence>
<reference evidence="6" key="2">
    <citation type="journal article" date="2017" name="J. Anim. Genet.">
        <title>Multiple reference genome sequences of hot pepper reveal the massive evolution of plant disease resistance genes by retroduplication.</title>
        <authorList>
            <person name="Kim S."/>
            <person name="Park J."/>
            <person name="Yeom S.-I."/>
            <person name="Kim Y.-M."/>
            <person name="Seo E."/>
            <person name="Kim K.-T."/>
            <person name="Kim M.-S."/>
            <person name="Lee J.M."/>
            <person name="Cheong K."/>
            <person name="Shin H.-S."/>
            <person name="Kim S.-B."/>
            <person name="Han K."/>
            <person name="Lee J."/>
            <person name="Park M."/>
            <person name="Lee H.-A."/>
            <person name="Lee H.-Y."/>
            <person name="Lee Y."/>
            <person name="Oh S."/>
            <person name="Lee J.H."/>
            <person name="Choi E."/>
            <person name="Choi E."/>
            <person name="Lee S.E."/>
            <person name="Jeon J."/>
            <person name="Kim H."/>
            <person name="Choi G."/>
            <person name="Song H."/>
            <person name="Lee J."/>
            <person name="Lee S.-C."/>
            <person name="Kwon J.-K."/>
            <person name="Lee H.-Y."/>
            <person name="Koo N."/>
            <person name="Hong Y."/>
            <person name="Kim R.W."/>
            <person name="Kang W.-H."/>
            <person name="Huh J.H."/>
            <person name="Kang B.-C."/>
            <person name="Yang T.-J."/>
            <person name="Lee Y.-H."/>
            <person name="Bennetzen J.L."/>
            <person name="Choi D."/>
        </authorList>
    </citation>
    <scope>NUCLEOTIDE SEQUENCE [LARGE SCALE GENOMIC DNA]</scope>
    <source>
        <strain evidence="6">cv. PBC81</strain>
    </source>
</reference>
<organism evidence="5 6">
    <name type="scientific">Capsicum baccatum</name>
    <name type="common">Peruvian pepper</name>
    <dbReference type="NCBI Taxonomy" id="33114"/>
    <lineage>
        <taxon>Eukaryota</taxon>
        <taxon>Viridiplantae</taxon>
        <taxon>Streptophyta</taxon>
        <taxon>Embryophyta</taxon>
        <taxon>Tracheophyta</taxon>
        <taxon>Spermatophyta</taxon>
        <taxon>Magnoliopsida</taxon>
        <taxon>eudicotyledons</taxon>
        <taxon>Gunneridae</taxon>
        <taxon>Pentapetalae</taxon>
        <taxon>asterids</taxon>
        <taxon>lamiids</taxon>
        <taxon>Solanales</taxon>
        <taxon>Solanaceae</taxon>
        <taxon>Solanoideae</taxon>
        <taxon>Capsiceae</taxon>
        <taxon>Capsicum</taxon>
    </lineage>
</organism>
<dbReference type="AlphaFoldDB" id="A0A2G2XD73"/>
<proteinExistence type="inferred from homology"/>
<gene>
    <name evidence="5" type="ORF">CQW23_03938</name>
</gene>
<dbReference type="GO" id="GO:0008270">
    <property type="term" value="F:zinc ion binding"/>
    <property type="evidence" value="ECO:0007669"/>
    <property type="project" value="InterPro"/>
</dbReference>
<accession>A0A2G2XD73</accession>
<dbReference type="GO" id="GO:0005829">
    <property type="term" value="C:cytosol"/>
    <property type="evidence" value="ECO:0007669"/>
    <property type="project" value="TreeGrafter"/>
</dbReference>
<dbReference type="InterPro" id="IPR036291">
    <property type="entry name" value="NAD(P)-bd_dom_sf"/>
</dbReference>
<keyword evidence="2" id="KW-0521">NADP</keyword>
<evidence type="ECO:0000313" key="6">
    <source>
        <dbReference type="Proteomes" id="UP000224567"/>
    </source>
</evidence>
<dbReference type="EMBL" id="MLFT02000002">
    <property type="protein sequence ID" value="PHT55452.1"/>
    <property type="molecule type" value="Genomic_DNA"/>
</dbReference>
<comment type="similarity">
    <text evidence="1">Belongs to the short-chain dehydrogenases/reductases (SDR) family.</text>
</comment>
<evidence type="ECO:0000259" key="4">
    <source>
        <dbReference type="SMART" id="SM00575"/>
    </source>
</evidence>
<evidence type="ECO:0000313" key="5">
    <source>
        <dbReference type="EMBL" id="PHT55452.1"/>
    </source>
</evidence>
<dbReference type="SUPFAM" id="SSF51735">
    <property type="entry name" value="NAD(P)-binding Rossmann-fold domains"/>
    <property type="match status" value="1"/>
</dbReference>
<dbReference type="PANTHER" id="PTHR43391:SF89">
    <property type="entry name" value="11-BETA-HYDROXYSTEROID DEHYDROGENASE 1A-RELATED"/>
    <property type="match status" value="1"/>
</dbReference>
<dbReference type="Gene3D" id="3.40.50.720">
    <property type="entry name" value="NAD(P)-binding Rossmann-like Domain"/>
    <property type="match status" value="1"/>
</dbReference>
<name>A0A2G2XD73_CAPBA</name>
<evidence type="ECO:0000256" key="1">
    <source>
        <dbReference type="ARBA" id="ARBA00006484"/>
    </source>
</evidence>
<evidence type="ECO:0000256" key="3">
    <source>
        <dbReference type="ARBA" id="ARBA00023002"/>
    </source>
</evidence>
<keyword evidence="3" id="KW-0560">Oxidoreductase</keyword>
<dbReference type="STRING" id="33114.A0A2G2XD73"/>
<protein>
    <recommendedName>
        <fullName evidence="4">Zinc finger PMZ-type domain-containing protein</fullName>
    </recommendedName>
</protein>
<dbReference type="SMART" id="SM00575">
    <property type="entry name" value="ZnF_PMZ"/>
    <property type="match status" value="1"/>
</dbReference>
<feature type="domain" description="Zinc finger PMZ-type" evidence="4">
    <location>
        <begin position="127"/>
        <end position="154"/>
    </location>
</feature>
<dbReference type="GO" id="GO:0008202">
    <property type="term" value="P:steroid metabolic process"/>
    <property type="evidence" value="ECO:0007669"/>
    <property type="project" value="TreeGrafter"/>
</dbReference>
<evidence type="ECO:0000256" key="2">
    <source>
        <dbReference type="ARBA" id="ARBA00022857"/>
    </source>
</evidence>
<dbReference type="OrthoDB" id="1895098at2759"/>
<dbReference type="Proteomes" id="UP000224567">
    <property type="component" value="Unassembled WGS sequence"/>
</dbReference>
<dbReference type="GO" id="GO:0072582">
    <property type="term" value="F:17-beta-hydroxysteroid dehydrogenase (NADP+) activity"/>
    <property type="evidence" value="ECO:0007669"/>
    <property type="project" value="TreeGrafter"/>
</dbReference>
<comment type="caution">
    <text evidence="5">The sequence shown here is derived from an EMBL/GenBank/DDBJ whole genome shotgun (WGS) entry which is preliminary data.</text>
</comment>